<protein>
    <submittedName>
        <fullName evidence="3">HD family phosphohydrolase</fullName>
    </submittedName>
</protein>
<sequence>MKRRKDKNERILLKTLQFLNKRFAYWIIFIIIGLVLFASMYNNVKPIVLDVTKFEPAKETIRSPFTIEDVHATERARQEAANQVQAKYVLKPEIGQNRIDLINSIYDSAIELQDELTELSIRAEAENSEDELAVDNPTLKEKVNWLKEKLTKSVVNDLSNNTLEALVNNSKPDLVTARDAAVTAINNVMSHEISSSEVENARKKVEEELRFVSIPETLKNATIELARYAIVQNYFYDPEATEELRKQAEENVDPVYILQGQIIVEEGQLVNQKIWDQLELIGLVNTEFPYMPFIGLFIFVFALIGIIYSYYNGNRKNESVNKELLIFSVILLVSIVIMKGISAVPIQQYDISYVFPAALCAMLLKILLNERLGIIGTIILAAASAIIFNGQSSGSFHLTIAIYILFSGLAGIAFLSNQNQRSKIFQAGLFVSAINIFVVIALLFIPNTKFSMTQYVIYASMGLFSGIGSAVLTIGFLPFLEAGFSILSTMKLIELSNPNHPLLKKILTEAPGTYHHSVMVANLADSACEAIGANGLLARVACYYHDIGKTRRPNFFIENQMNAGNPHDHLPPETSRDIIIAHAHDGAEILRKNHMPKEIVDVALQHHGTSLLKFFYHKAKENGKEVSEEEFRYPGPKPQTKETAIISIADSVEAAVRSMKNPDKEKIEELVKNIIKDKLNDDQFSESDLTLKELKIIEQTICETLHGIFHNRIEYPEMKKKGD</sequence>
<dbReference type="InterPro" id="IPR006675">
    <property type="entry name" value="HDIG_dom"/>
</dbReference>
<evidence type="ECO:0000313" key="4">
    <source>
        <dbReference type="Proteomes" id="UP001208656"/>
    </source>
</evidence>
<dbReference type="InterPro" id="IPR011621">
    <property type="entry name" value="Metal-dep_PHydrolase_7TM_intra"/>
</dbReference>
<dbReference type="PANTHER" id="PTHR36442">
    <property type="entry name" value="CYCLIC-DI-AMP PHOSPHODIESTERASE PGPH"/>
    <property type="match status" value="1"/>
</dbReference>
<dbReference type="Pfam" id="PF01966">
    <property type="entry name" value="HD"/>
    <property type="match status" value="1"/>
</dbReference>
<proteinExistence type="predicted"/>
<dbReference type="PROSITE" id="PS51831">
    <property type="entry name" value="HD"/>
    <property type="match status" value="1"/>
</dbReference>
<dbReference type="InterPro" id="IPR003607">
    <property type="entry name" value="HD/PDEase_dom"/>
</dbReference>
<gene>
    <name evidence="3" type="ORF">OEV82_00725</name>
</gene>
<comment type="caution">
    <text evidence="3">The sequence shown here is derived from an EMBL/GenBank/DDBJ whole genome shotgun (WGS) entry which is preliminary data.</text>
</comment>
<feature type="transmembrane region" description="Helical" evidence="1">
    <location>
        <begin position="396"/>
        <end position="415"/>
    </location>
</feature>
<accession>A0ABT2WBC5</accession>
<dbReference type="SUPFAM" id="SSF109604">
    <property type="entry name" value="HD-domain/PDEase-like"/>
    <property type="match status" value="1"/>
</dbReference>
<dbReference type="InterPro" id="IPR011624">
    <property type="entry name" value="Metal-dep_PHydrolase_7TM_extra"/>
</dbReference>
<dbReference type="Pfam" id="PF07698">
    <property type="entry name" value="7TM-7TMR_HD"/>
    <property type="match status" value="1"/>
</dbReference>
<feature type="transmembrane region" description="Helical" evidence="1">
    <location>
        <begin position="373"/>
        <end position="390"/>
    </location>
</feature>
<dbReference type="RefSeq" id="WP_263060686.1">
    <property type="nucleotide sequence ID" value="NZ_JAOUSE010000001.1"/>
</dbReference>
<dbReference type="InterPro" id="IPR052722">
    <property type="entry name" value="PgpH_phosphodiesterase"/>
</dbReference>
<evidence type="ECO:0000256" key="1">
    <source>
        <dbReference type="SAM" id="Phobius"/>
    </source>
</evidence>
<feature type="transmembrane region" description="Helical" evidence="1">
    <location>
        <begin position="457"/>
        <end position="480"/>
    </location>
</feature>
<feature type="domain" description="HD" evidence="2">
    <location>
        <begin position="513"/>
        <end position="655"/>
    </location>
</feature>
<dbReference type="NCBIfam" id="TIGR00277">
    <property type="entry name" value="HDIG"/>
    <property type="match status" value="1"/>
</dbReference>
<dbReference type="Proteomes" id="UP001208656">
    <property type="component" value="Unassembled WGS sequence"/>
</dbReference>
<dbReference type="Pfam" id="PF07697">
    <property type="entry name" value="7TMR-HDED"/>
    <property type="match status" value="1"/>
</dbReference>
<dbReference type="InterPro" id="IPR006674">
    <property type="entry name" value="HD_domain"/>
</dbReference>
<evidence type="ECO:0000313" key="3">
    <source>
        <dbReference type="EMBL" id="MCU9592975.1"/>
    </source>
</evidence>
<feature type="transmembrane region" description="Helical" evidence="1">
    <location>
        <begin position="323"/>
        <end position="345"/>
    </location>
</feature>
<dbReference type="EMBL" id="JAOUSE010000001">
    <property type="protein sequence ID" value="MCU9592975.1"/>
    <property type="molecule type" value="Genomic_DNA"/>
</dbReference>
<feature type="transmembrane region" description="Helical" evidence="1">
    <location>
        <begin position="290"/>
        <end position="311"/>
    </location>
</feature>
<keyword evidence="1" id="KW-1133">Transmembrane helix</keyword>
<dbReference type="CDD" id="cd00077">
    <property type="entry name" value="HDc"/>
    <property type="match status" value="1"/>
</dbReference>
<evidence type="ECO:0000259" key="2">
    <source>
        <dbReference type="PROSITE" id="PS51831"/>
    </source>
</evidence>
<dbReference type="PANTHER" id="PTHR36442:SF1">
    <property type="entry name" value="CYCLIC-DI-AMP PHOSPHODIESTERASE PGPH"/>
    <property type="match status" value="1"/>
</dbReference>
<name>A0ABT2WBC5_9BACI</name>
<keyword evidence="1" id="KW-0812">Transmembrane</keyword>
<organism evidence="3 4">
    <name type="scientific">Pallidibacillus thermolactis</name>
    <dbReference type="NCBI Taxonomy" id="251051"/>
    <lineage>
        <taxon>Bacteria</taxon>
        <taxon>Bacillati</taxon>
        <taxon>Bacillota</taxon>
        <taxon>Bacilli</taxon>
        <taxon>Bacillales</taxon>
        <taxon>Bacillaceae</taxon>
        <taxon>Pallidibacillus</taxon>
    </lineage>
</organism>
<keyword evidence="1" id="KW-0472">Membrane</keyword>
<feature type="transmembrane region" description="Helical" evidence="1">
    <location>
        <begin position="23"/>
        <end position="41"/>
    </location>
</feature>
<keyword evidence="4" id="KW-1185">Reference proteome</keyword>
<feature type="transmembrane region" description="Helical" evidence="1">
    <location>
        <begin position="427"/>
        <end position="445"/>
    </location>
</feature>
<dbReference type="SMART" id="SM00471">
    <property type="entry name" value="HDc"/>
    <property type="match status" value="1"/>
</dbReference>
<dbReference type="Gene3D" id="1.10.3210.10">
    <property type="entry name" value="Hypothetical protein af1432"/>
    <property type="match status" value="1"/>
</dbReference>
<reference evidence="3 4" key="1">
    <citation type="submission" date="2022-10" db="EMBL/GenBank/DDBJ databases">
        <title>Description of Fervidibacillus gen. nov. in the family Fervidibacillaceae fam. nov. with two species, Fervidibacillus albus sp. nov., and Fervidibacillus halotolerans sp. nov., isolated from tidal flat sediments.</title>
        <authorList>
            <person name="Kwon K.K."/>
            <person name="Yang S.-H."/>
        </authorList>
    </citation>
    <scope>NUCLEOTIDE SEQUENCE [LARGE SCALE GENOMIC DNA]</scope>
    <source>
        <strain evidence="3 4">DSM 23332</strain>
    </source>
</reference>